<dbReference type="EMBL" id="BSDD01000007">
    <property type="protein sequence ID" value="GLH71482.1"/>
    <property type="molecule type" value="Genomic_DNA"/>
</dbReference>
<name>A0ABQ5Q9H4_9BACT</name>
<comment type="caution">
    <text evidence="1">The sequence shown here is derived from an EMBL/GenBank/DDBJ whole genome shotgun (WGS) entry which is preliminary data.</text>
</comment>
<reference evidence="1 2" key="1">
    <citation type="journal article" date="2023" name="Antonie Van Leeuwenhoek">
        <title>Mesoterricola silvestris gen. nov., sp. nov., Mesoterricola sediminis sp. nov., Geothrix oryzae sp. nov., Geothrix edaphica sp. nov., Geothrix rubra sp. nov., and Geothrix limicola sp. nov., six novel members of Acidobacteriota isolated from soils.</title>
        <authorList>
            <person name="Itoh H."/>
            <person name="Sugisawa Y."/>
            <person name="Mise K."/>
            <person name="Xu Z."/>
            <person name="Kuniyasu M."/>
            <person name="Ushijima N."/>
            <person name="Kawano K."/>
            <person name="Kobayashi E."/>
            <person name="Shiratori Y."/>
            <person name="Masuda Y."/>
            <person name="Senoo K."/>
        </authorList>
    </citation>
    <scope>NUCLEOTIDE SEQUENCE [LARGE SCALE GENOMIC DNA]</scope>
    <source>
        <strain evidence="1 2">Red803</strain>
    </source>
</reference>
<organism evidence="1 2">
    <name type="scientific">Geothrix rubra</name>
    <dbReference type="NCBI Taxonomy" id="2927977"/>
    <lineage>
        <taxon>Bacteria</taxon>
        <taxon>Pseudomonadati</taxon>
        <taxon>Acidobacteriota</taxon>
        <taxon>Holophagae</taxon>
        <taxon>Holophagales</taxon>
        <taxon>Holophagaceae</taxon>
        <taxon>Geothrix</taxon>
    </lineage>
</organism>
<accession>A0ABQ5Q9H4</accession>
<keyword evidence="2" id="KW-1185">Reference proteome</keyword>
<proteinExistence type="predicted"/>
<sequence>MNRSLVALLLASAPLAAWSPRMHEAQTAKALRLIPKRMAAFLRAHPQALLDGARGVANDEPPTAEAVAAEFRTVLRLSDERRGPDDIVRELGVLAHQVQLLLDPSAVQGLSPLREDFEGYADEQLPHLVVTQEPFWAVRGSLEPEPALKRFMATKQARNQLLLEHFDAATGKRIGPWDELSVPYAQLQLSFSNAVYATANLWILAWRAAGDQWELPQAP</sequence>
<dbReference type="Proteomes" id="UP001165089">
    <property type="component" value="Unassembled WGS sequence"/>
</dbReference>
<protein>
    <submittedName>
        <fullName evidence="1">Uncharacterized protein</fullName>
    </submittedName>
</protein>
<dbReference type="RefSeq" id="WP_285727845.1">
    <property type="nucleotide sequence ID" value="NZ_BSDD01000007.1"/>
</dbReference>
<evidence type="ECO:0000313" key="2">
    <source>
        <dbReference type="Proteomes" id="UP001165089"/>
    </source>
</evidence>
<evidence type="ECO:0000313" key="1">
    <source>
        <dbReference type="EMBL" id="GLH71482.1"/>
    </source>
</evidence>
<gene>
    <name evidence="1" type="ORF">GETHPA_30160</name>
</gene>